<dbReference type="Gene3D" id="1.20.120.1760">
    <property type="match status" value="1"/>
</dbReference>
<dbReference type="InterPro" id="IPR000462">
    <property type="entry name" value="CDP-OH_P_trans"/>
</dbReference>
<evidence type="ECO:0000313" key="5">
    <source>
        <dbReference type="Proteomes" id="UP000639973"/>
    </source>
</evidence>
<comment type="caution">
    <text evidence="4">The sequence shown here is derived from an EMBL/GenBank/DDBJ whole genome shotgun (WGS) entry which is preliminary data.</text>
</comment>
<comment type="similarity">
    <text evidence="2">Belongs to the CDP-alcohol phosphatidyltransferase class-I family.</text>
</comment>
<organism evidence="4 5">
    <name type="scientific">Deinococcus aerolatus</name>
    <dbReference type="NCBI Taxonomy" id="522487"/>
    <lineage>
        <taxon>Bacteria</taxon>
        <taxon>Thermotogati</taxon>
        <taxon>Deinococcota</taxon>
        <taxon>Deinococci</taxon>
        <taxon>Deinococcales</taxon>
        <taxon>Deinococcaceae</taxon>
        <taxon>Deinococcus</taxon>
    </lineage>
</organism>
<keyword evidence="3" id="KW-1133">Transmembrane helix</keyword>
<keyword evidence="3" id="KW-0472">Membrane</keyword>
<evidence type="ECO:0000256" key="3">
    <source>
        <dbReference type="SAM" id="Phobius"/>
    </source>
</evidence>
<dbReference type="InterPro" id="IPR043130">
    <property type="entry name" value="CDP-OH_PTrfase_TM_dom"/>
</dbReference>
<evidence type="ECO:0000313" key="4">
    <source>
        <dbReference type="EMBL" id="GGL67989.1"/>
    </source>
</evidence>
<name>A0ABQ2G004_9DEIO</name>
<protein>
    <submittedName>
        <fullName evidence="4">CDP-alcohol phosphatidyltransferase</fullName>
    </submittedName>
</protein>
<dbReference type="PROSITE" id="PS00379">
    <property type="entry name" value="CDP_ALCOHOL_P_TRANSF"/>
    <property type="match status" value="1"/>
</dbReference>
<dbReference type="Pfam" id="PF01066">
    <property type="entry name" value="CDP-OH_P_transf"/>
    <property type="match status" value="1"/>
</dbReference>
<gene>
    <name evidence="4" type="ORF">GCM10010840_02430</name>
</gene>
<dbReference type="InterPro" id="IPR048254">
    <property type="entry name" value="CDP_ALCOHOL_P_TRANSF_CS"/>
</dbReference>
<dbReference type="EMBL" id="BMOL01000001">
    <property type="protein sequence ID" value="GGL67989.1"/>
    <property type="molecule type" value="Genomic_DNA"/>
</dbReference>
<proteinExistence type="inferred from homology"/>
<evidence type="ECO:0000256" key="2">
    <source>
        <dbReference type="RuleBase" id="RU003750"/>
    </source>
</evidence>
<accession>A0ABQ2G004</accession>
<reference evidence="5" key="1">
    <citation type="journal article" date="2019" name="Int. J. Syst. Evol. Microbiol.">
        <title>The Global Catalogue of Microorganisms (GCM) 10K type strain sequencing project: providing services to taxonomists for standard genome sequencing and annotation.</title>
        <authorList>
            <consortium name="The Broad Institute Genomics Platform"/>
            <consortium name="The Broad Institute Genome Sequencing Center for Infectious Disease"/>
            <person name="Wu L."/>
            <person name="Ma J."/>
        </authorList>
    </citation>
    <scope>NUCLEOTIDE SEQUENCE [LARGE SCALE GENOMIC DNA]</scope>
    <source>
        <strain evidence="5">JCM 15442</strain>
    </source>
</reference>
<dbReference type="Proteomes" id="UP000639973">
    <property type="component" value="Unassembled WGS sequence"/>
</dbReference>
<keyword evidence="1 2" id="KW-0808">Transferase</keyword>
<keyword evidence="5" id="KW-1185">Reference proteome</keyword>
<dbReference type="RefSeq" id="WP_229723237.1">
    <property type="nucleotide sequence ID" value="NZ_BMOL01000001.1"/>
</dbReference>
<sequence length="243" mass="26662">MDPLARLNVYPTHVVLFHTVLGVSAAWLIRRGGPWWRSRLAPALLLQLKTVLDNLDGQLARATGQTTETGRYLDTEMDLAVDLALNVAIAGRAGVPLTLLQSLILTTDFLWERDHRAARGEVFREAAAQAGDNPRVLAALKAVYAAYFLPQEQALGGWFEARLRVVVGDSPTPEDRRAYTPLPITAVAANLGLTTQLAFLGLCLLAGHPRLYTRSLPAQALVLLGVQRWREGEVRRVGAQDTR</sequence>
<feature type="transmembrane region" description="Helical" evidence="3">
    <location>
        <begin position="12"/>
        <end position="29"/>
    </location>
</feature>
<keyword evidence="3" id="KW-0812">Transmembrane</keyword>
<evidence type="ECO:0000256" key="1">
    <source>
        <dbReference type="ARBA" id="ARBA00022679"/>
    </source>
</evidence>